<evidence type="ECO:0000313" key="12">
    <source>
        <dbReference type="Proteomes" id="UP000887566"/>
    </source>
</evidence>
<keyword evidence="4 5" id="KW-0325">Glycoprotein</keyword>
<keyword evidence="12" id="KW-1185">Reference proteome</keyword>
<evidence type="ECO:0000256" key="9">
    <source>
        <dbReference type="RuleBase" id="RU361144"/>
    </source>
</evidence>
<feature type="chain" id="PRO_5037610580" description="Angiotensin-converting enzyme" evidence="11">
    <location>
        <begin position="20"/>
        <end position="908"/>
    </location>
</feature>
<dbReference type="WBParaSite" id="PSAMB.scaffold3173size19386.g20571.t1">
    <property type="protein sequence ID" value="PSAMB.scaffold3173size19386.g20571.t1"/>
    <property type="gene ID" value="PSAMB.scaffold3173size19386.g20571"/>
</dbReference>
<dbReference type="GO" id="GO:0004180">
    <property type="term" value="F:carboxypeptidase activity"/>
    <property type="evidence" value="ECO:0007669"/>
    <property type="project" value="UniProtKB-KW"/>
</dbReference>
<feature type="glycosylation site" description="N-linked (GlcNAc...) asparagine; partial" evidence="5">
    <location>
        <position position="475"/>
    </location>
</feature>
<dbReference type="GO" id="GO:0008237">
    <property type="term" value="F:metallopeptidase activity"/>
    <property type="evidence" value="ECO:0007669"/>
    <property type="project" value="UniProtKB-KW"/>
</dbReference>
<evidence type="ECO:0000256" key="1">
    <source>
        <dbReference type="ARBA" id="ARBA00008139"/>
    </source>
</evidence>
<feature type="disulfide bond" evidence="7">
    <location>
        <begin position="681"/>
        <end position="696"/>
    </location>
</feature>
<keyword evidence="9" id="KW-0378">Hydrolase</keyword>
<feature type="compositionally biased region" description="Pro residues" evidence="10">
    <location>
        <begin position="25"/>
        <end position="35"/>
    </location>
</feature>
<dbReference type="PANTHER" id="PTHR10514:SF27">
    <property type="entry name" value="ANGIOTENSIN-CONVERTING ENZYME"/>
    <property type="match status" value="1"/>
</dbReference>
<keyword evidence="9" id="KW-0479">Metal-binding</keyword>
<evidence type="ECO:0000256" key="7">
    <source>
        <dbReference type="PIRSR" id="PIRSR601548-4"/>
    </source>
</evidence>
<evidence type="ECO:0000256" key="2">
    <source>
        <dbReference type="ARBA" id="ARBA00022729"/>
    </source>
</evidence>
<evidence type="ECO:0000256" key="3">
    <source>
        <dbReference type="ARBA" id="ARBA00023157"/>
    </source>
</evidence>
<feature type="compositionally biased region" description="Pro residues" evidence="10">
    <location>
        <begin position="44"/>
        <end position="80"/>
    </location>
</feature>
<protein>
    <recommendedName>
        <fullName evidence="9">Angiotensin-converting enzyme</fullName>
        <ecNumber evidence="9">3.4.-.-</ecNumber>
    </recommendedName>
</protein>
<accession>A0A914W4R4</accession>
<feature type="glycosylation site" description="N-linked (GlcNAc...) (complex) asparagine" evidence="5">
    <location>
        <position position="222"/>
    </location>
</feature>
<dbReference type="GO" id="GO:0006508">
    <property type="term" value="P:proteolysis"/>
    <property type="evidence" value="ECO:0007669"/>
    <property type="project" value="UniProtKB-KW"/>
</dbReference>
<organism evidence="12 13">
    <name type="scientific">Plectus sambesii</name>
    <dbReference type="NCBI Taxonomy" id="2011161"/>
    <lineage>
        <taxon>Eukaryota</taxon>
        <taxon>Metazoa</taxon>
        <taxon>Ecdysozoa</taxon>
        <taxon>Nematoda</taxon>
        <taxon>Chromadorea</taxon>
        <taxon>Plectida</taxon>
        <taxon>Plectina</taxon>
        <taxon>Plectoidea</taxon>
        <taxon>Plectidae</taxon>
        <taxon>Plectus</taxon>
    </lineage>
</organism>
<feature type="disulfide bond" evidence="7">
    <location>
        <begin position="489"/>
        <end position="508"/>
    </location>
</feature>
<reference evidence="13" key="1">
    <citation type="submission" date="2022-11" db="UniProtKB">
        <authorList>
            <consortium name="WormBaseParasite"/>
        </authorList>
    </citation>
    <scope>IDENTIFICATION</scope>
</reference>
<dbReference type="SUPFAM" id="SSF55486">
    <property type="entry name" value="Metalloproteases ('zincins'), catalytic domain"/>
    <property type="match status" value="1"/>
</dbReference>
<dbReference type="AlphaFoldDB" id="A0A914W4R4"/>
<dbReference type="PANTHER" id="PTHR10514">
    <property type="entry name" value="ANGIOTENSIN-CONVERTING ENZYME"/>
    <property type="match status" value="1"/>
</dbReference>
<keyword evidence="2 11" id="KW-0732">Signal</keyword>
<dbReference type="PROSITE" id="PS52011">
    <property type="entry name" value="PEPTIDASE_M2"/>
    <property type="match status" value="1"/>
</dbReference>
<feature type="glycosylation site" description="N-linked (GlcNAc...) asparagine" evidence="5">
    <location>
        <position position="184"/>
    </location>
</feature>
<dbReference type="PRINTS" id="PR00791">
    <property type="entry name" value="PEPDIPTASEA"/>
</dbReference>
<feature type="disulfide bond" evidence="7 8">
    <location>
        <begin position="265"/>
        <end position="273"/>
    </location>
</feature>
<evidence type="ECO:0000256" key="6">
    <source>
        <dbReference type="PIRSR" id="PIRSR601548-2"/>
    </source>
</evidence>
<feature type="signal peptide" evidence="11">
    <location>
        <begin position="1"/>
        <end position="19"/>
    </location>
</feature>
<dbReference type="CDD" id="cd06461">
    <property type="entry name" value="M2_ACE"/>
    <property type="match status" value="1"/>
</dbReference>
<evidence type="ECO:0000256" key="10">
    <source>
        <dbReference type="SAM" id="MobiDB-lite"/>
    </source>
</evidence>
<dbReference type="Pfam" id="PF01401">
    <property type="entry name" value="Peptidase_M2"/>
    <property type="match status" value="1"/>
</dbReference>
<evidence type="ECO:0000256" key="5">
    <source>
        <dbReference type="PIRSR" id="PIRSR601548-10"/>
    </source>
</evidence>
<dbReference type="Proteomes" id="UP000887566">
    <property type="component" value="Unplaced"/>
</dbReference>
<evidence type="ECO:0000256" key="4">
    <source>
        <dbReference type="ARBA" id="ARBA00023180"/>
    </source>
</evidence>
<keyword evidence="9" id="KW-0482">Metalloprotease</keyword>
<feature type="binding site" evidence="6">
    <location>
        <position position="665"/>
    </location>
    <ligand>
        <name>chloride</name>
        <dbReference type="ChEBI" id="CHEBI:17996"/>
        <label>1</label>
    </ligand>
</feature>
<feature type="binding site" evidence="6">
    <location>
        <position position="339"/>
    </location>
    <ligand>
        <name>chloride</name>
        <dbReference type="ChEBI" id="CHEBI:17996"/>
        <label>1</label>
    </ligand>
</feature>
<comment type="caution">
    <text evidence="8">Lacks conserved residue(s) required for the propagation of feature annotation.</text>
</comment>
<keyword evidence="3 7" id="KW-1015">Disulfide bond</keyword>
<comment type="cofactor">
    <cofactor evidence="9">
        <name>Zn(2+)</name>
        <dbReference type="ChEBI" id="CHEBI:29105"/>
    </cofactor>
    <text evidence="9">Binds 1 zinc ion per subunit.</text>
</comment>
<proteinExistence type="inferred from homology"/>
<dbReference type="GO" id="GO:0016020">
    <property type="term" value="C:membrane"/>
    <property type="evidence" value="ECO:0007669"/>
    <property type="project" value="InterPro"/>
</dbReference>
<dbReference type="EC" id="3.4.-.-" evidence="9"/>
<comment type="similarity">
    <text evidence="1 8 9">Belongs to the peptidase M2 family.</text>
</comment>
<name>A0A914W4R4_9BILA</name>
<evidence type="ECO:0000256" key="11">
    <source>
        <dbReference type="SAM" id="SignalP"/>
    </source>
</evidence>
<dbReference type="GO" id="GO:0046872">
    <property type="term" value="F:metal ion binding"/>
    <property type="evidence" value="ECO:0007669"/>
    <property type="project" value="UniProtKB-KW"/>
</dbReference>
<sequence length="908" mass="101330">MVTRLWWCLLFFFCSVASAQEQQPHPEPQQPPHPEPQQQSQQPLPEPQQQPLPEPHQQPLPEPQQPPHPEPQQQPHPEPTPSSSLSPVLDTEEDRRGPPKQDTDIVQQLIDGFLGSKPALGSNKTSMSPSRFVNTSDYWFTNNLKPAGSIKDLDAAQKWLDGYVKEAEVILQEVNGAGWSYFTNLTDHHQKILVQAEDVLGKFVRSTSKQVKQFDMAALASNDSLQRMMSMLTIEGMKALPEERLAELNELKKELSGAFANGAICEKGRAPPCTLRYPDLQPLMATERDASRLLYIWLAWRGVAGPPYRQNYTDLMEVSNEGAKLNGFRDAGEMWRSPYEMTTPSLGQAASLDLRTELKRLYSEMLPLYVQLHAYMRRRLAGIFNPNNVPALTKDGPIPAHVLGSMHAENWASLYFETKPFAQDENTFGGDPWSAHDPIGSELQKHNYTVEGMFKQAEEYFTSMGFDNLPESFWNTSVFTRPWEKDMLCHPSLAFDLRNGKDYRVKICAQVSQADFTEAHKLLAQNYYQMSYREQPLPFRESANPSFASAIAESFGLLSENGDYLKSLGLLPSDKTIDSDSPKMINKLYQEALQWIAAIPFTVVADFWRWDAFAGVLNETSYNDGWWHLREQYQGVKAPAPRSPTEDFDPLSSPLISQQHNPVIRESVSYIMKFQIIKGLCGVVNGTDGPLQTTTCSLANSKMAGEKLKNLMRLGASRSWPEALKEITGTEKLDATPLMEYYRPLLDWLKAENEKTHTYIGWDGPGTPFEKSEIPEPTGNLGPSGAELFPSREEVSYPGQSCGRGQICLLDSTCNGTICECNDGLFAFKMGHSVSCLPGDPAQVGFGTGSDLVIGLFSHETPSVSAEPEPEPIPEGETPAKKAATTYLAHVCLILVCGLIAMLQKAVL</sequence>
<feature type="region of interest" description="Disordered" evidence="10">
    <location>
        <begin position="20"/>
        <end position="101"/>
    </location>
</feature>
<keyword evidence="9" id="KW-0121">Carboxypeptidase</keyword>
<dbReference type="InterPro" id="IPR001548">
    <property type="entry name" value="Peptidase_M2"/>
</dbReference>
<evidence type="ECO:0000256" key="8">
    <source>
        <dbReference type="PROSITE-ProRule" id="PRU01355"/>
    </source>
</evidence>
<dbReference type="GO" id="GO:0008241">
    <property type="term" value="F:peptidyl-dipeptidase activity"/>
    <property type="evidence" value="ECO:0007669"/>
    <property type="project" value="InterPro"/>
</dbReference>
<keyword evidence="9" id="KW-0645">Protease</keyword>
<keyword evidence="9" id="KW-0862">Zinc</keyword>
<evidence type="ECO:0000313" key="13">
    <source>
        <dbReference type="WBParaSite" id="PSAMB.scaffold3173size19386.g20571.t1"/>
    </source>
</evidence>